<evidence type="ECO:0000256" key="1">
    <source>
        <dbReference type="SAM" id="Phobius"/>
    </source>
</evidence>
<keyword evidence="1" id="KW-0472">Membrane</keyword>
<proteinExistence type="predicted"/>
<dbReference type="AlphaFoldDB" id="A0A542E0A4"/>
<keyword evidence="1" id="KW-1133">Transmembrane helix</keyword>
<dbReference type="EMBL" id="VFMN01000001">
    <property type="protein sequence ID" value="TQJ08782.1"/>
    <property type="molecule type" value="Genomic_DNA"/>
</dbReference>
<gene>
    <name evidence="3" type="ORF">FB458_1874</name>
</gene>
<organism evidence="3 4">
    <name type="scientific">Lapillicoccus jejuensis</name>
    <dbReference type="NCBI Taxonomy" id="402171"/>
    <lineage>
        <taxon>Bacteria</taxon>
        <taxon>Bacillati</taxon>
        <taxon>Actinomycetota</taxon>
        <taxon>Actinomycetes</taxon>
        <taxon>Micrococcales</taxon>
        <taxon>Intrasporangiaceae</taxon>
        <taxon>Lapillicoccus</taxon>
    </lineage>
</organism>
<dbReference type="Proteomes" id="UP000317893">
    <property type="component" value="Unassembled WGS sequence"/>
</dbReference>
<dbReference type="Pfam" id="PF14340">
    <property type="entry name" value="DUF4395"/>
    <property type="match status" value="1"/>
</dbReference>
<feature type="domain" description="DUF4395" evidence="2">
    <location>
        <begin position="14"/>
        <end position="142"/>
    </location>
</feature>
<keyword evidence="1" id="KW-0812">Transmembrane</keyword>
<evidence type="ECO:0000313" key="3">
    <source>
        <dbReference type="EMBL" id="TQJ08782.1"/>
    </source>
</evidence>
<dbReference type="InterPro" id="IPR025508">
    <property type="entry name" value="DUF4395"/>
</dbReference>
<feature type="transmembrane region" description="Helical" evidence="1">
    <location>
        <begin position="87"/>
        <end position="107"/>
    </location>
</feature>
<feature type="transmembrane region" description="Helical" evidence="1">
    <location>
        <begin position="113"/>
        <end position="138"/>
    </location>
</feature>
<evidence type="ECO:0000313" key="4">
    <source>
        <dbReference type="Proteomes" id="UP000317893"/>
    </source>
</evidence>
<dbReference type="RefSeq" id="WP_141848255.1">
    <property type="nucleotide sequence ID" value="NZ_BAAAPR010000003.1"/>
</dbReference>
<evidence type="ECO:0000259" key="2">
    <source>
        <dbReference type="Pfam" id="PF14340"/>
    </source>
</evidence>
<reference evidence="3 4" key="1">
    <citation type="submission" date="2019-06" db="EMBL/GenBank/DDBJ databases">
        <title>Sequencing the genomes of 1000 actinobacteria strains.</title>
        <authorList>
            <person name="Klenk H.-P."/>
        </authorList>
    </citation>
    <scope>NUCLEOTIDE SEQUENCE [LARGE SCALE GENOMIC DNA]</scope>
    <source>
        <strain evidence="3 4">DSM 18607</strain>
    </source>
</reference>
<name>A0A542E0A4_9MICO</name>
<sequence length="169" mass="17457">MAPVRSAFGFPDVVNEKAARCVAAGVVALTACTLASGWLWLSALLAVGFALRVAAGPRWSPLGRLAAGVVAPRLGPPRLVSGTPKRFAQAVGLTFTLAATAALVLGAPTVTVVLLAVLLVFATLEAVLGFCAGCWVFARLIRLGVVRDDVCVECADLGARRRPAQLEAH</sequence>
<protein>
    <submittedName>
        <fullName evidence="3">Uncharacterized protein DUF4395</fullName>
    </submittedName>
</protein>
<feature type="transmembrane region" description="Helical" evidence="1">
    <location>
        <begin position="37"/>
        <end position="55"/>
    </location>
</feature>
<accession>A0A542E0A4</accession>
<comment type="caution">
    <text evidence="3">The sequence shown here is derived from an EMBL/GenBank/DDBJ whole genome shotgun (WGS) entry which is preliminary data.</text>
</comment>
<dbReference type="PROSITE" id="PS51257">
    <property type="entry name" value="PROKAR_LIPOPROTEIN"/>
    <property type="match status" value="1"/>
</dbReference>
<keyword evidence="4" id="KW-1185">Reference proteome</keyword>
<dbReference type="OrthoDB" id="345402at2"/>